<keyword evidence="4" id="KW-0539">Nucleus</keyword>
<protein>
    <submittedName>
        <fullName evidence="5">Ribosomal RNA processing protein 1 like protein</fullName>
    </submittedName>
</protein>
<dbReference type="GO" id="GO:0006364">
    <property type="term" value="P:rRNA processing"/>
    <property type="evidence" value="ECO:0007669"/>
    <property type="project" value="UniProtKB-KW"/>
</dbReference>
<evidence type="ECO:0000256" key="1">
    <source>
        <dbReference type="ARBA" id="ARBA00004123"/>
    </source>
</evidence>
<dbReference type="Proteomes" id="UP000053105">
    <property type="component" value="Unassembled WGS sequence"/>
</dbReference>
<dbReference type="Pfam" id="PF05997">
    <property type="entry name" value="Nop52"/>
    <property type="match status" value="1"/>
</dbReference>
<evidence type="ECO:0000256" key="4">
    <source>
        <dbReference type="ARBA" id="ARBA00023242"/>
    </source>
</evidence>
<comment type="similarity">
    <text evidence="2">Belongs to the RRP1 family.</text>
</comment>
<accession>A0A0N0U306</accession>
<name>A0A0N0U306_9HYME</name>
<keyword evidence="3" id="KW-0698">rRNA processing</keyword>
<evidence type="ECO:0000256" key="2">
    <source>
        <dbReference type="ARBA" id="ARBA00006374"/>
    </source>
</evidence>
<evidence type="ECO:0000313" key="6">
    <source>
        <dbReference type="Proteomes" id="UP000053105"/>
    </source>
</evidence>
<dbReference type="OrthoDB" id="2019504at2759"/>
<evidence type="ECO:0000256" key="3">
    <source>
        <dbReference type="ARBA" id="ARBA00022552"/>
    </source>
</evidence>
<dbReference type="STRING" id="166423.A0A0N0U306"/>
<comment type="subcellular location">
    <subcellularLocation>
        <location evidence="1">Nucleus</location>
    </subcellularLocation>
</comment>
<gene>
    <name evidence="5" type="ORF">WN51_08161</name>
</gene>
<keyword evidence="6" id="KW-1185">Reference proteome</keyword>
<dbReference type="PANTHER" id="PTHR13026">
    <property type="entry name" value="NNP-1 PROTEIN NOVEL NUCLEAR PROTEIN 1 NOP52"/>
    <property type="match status" value="1"/>
</dbReference>
<evidence type="ECO:0000313" key="5">
    <source>
        <dbReference type="EMBL" id="KOX67924.1"/>
    </source>
</evidence>
<sequence>MAVKKGRYMCESSRKSMPHVKQVISMNKKDKKTIVIAQEIKFARLLSSNNKIIRDRVLKNLRKWLTVRSQSSFAFTEADFMRLWKGLFYCMWMSDKPLAQEELAEALSKIVHCFKARNVVLLYTSCALKTLGIEWFGIDQYRLDKFCMLARKIIRQTFQKCKEMLWDIEWIKGIFEILEKLLVNPKLCHGFSMHITELYLEELAKISSGNISEDVVTELIKPFISYFISMDDEKEIKHVMRHIFRYLIFQSDIGIDYMEKFKAWKNAGFPTGSINAIEKIELSDGEIDNTIGEEKSFLENQMKCNTETSLDPRAGNVDVELSQIPFNPKQISTLLNKYKFHPSTTTKSRRQLRHLIKEFTELSDGKMPLGIKEIKVSKLPKKNTDTKSAAIRLLKFEQELYSDKLQKERKRNKNKQLMQNETDKFSKKELEKVNDKSNITEIIKKKKKMKRKLDFTGNLISTDTQVTDENNFSLKKKKYKTEEEDQNIYKTNFRNNNYKLKNNSSALIEDTDKKMKFKKNKDTVVKTLNIIKQAKKKKLTKVKNTGKWDVSDNVDPFIVTLNNDSTCMKSVENSFTSNSEQKNNIYNKRPTWLVPILTKLENEKNCNTAQHTSEYISQIRKSPAIPFDANKKPLAGVLKASPIPSPINPFYKRNM</sequence>
<dbReference type="PANTHER" id="PTHR13026:SF0">
    <property type="entry name" value="RIBOSOMAL RNA PROCESSING 1B"/>
    <property type="match status" value="1"/>
</dbReference>
<dbReference type="GO" id="GO:0030688">
    <property type="term" value="C:preribosome, small subunit precursor"/>
    <property type="evidence" value="ECO:0007669"/>
    <property type="project" value="InterPro"/>
</dbReference>
<dbReference type="GO" id="GO:0005634">
    <property type="term" value="C:nucleus"/>
    <property type="evidence" value="ECO:0007669"/>
    <property type="project" value="UniProtKB-SubCell"/>
</dbReference>
<dbReference type="EMBL" id="KQ435966">
    <property type="protein sequence ID" value="KOX67924.1"/>
    <property type="molecule type" value="Genomic_DNA"/>
</dbReference>
<reference evidence="5 6" key="1">
    <citation type="submission" date="2015-07" db="EMBL/GenBank/DDBJ databases">
        <title>The genome of Melipona quadrifasciata.</title>
        <authorList>
            <person name="Pan H."/>
            <person name="Kapheim K."/>
        </authorList>
    </citation>
    <scope>NUCLEOTIDE SEQUENCE [LARGE SCALE GENOMIC DNA]</scope>
    <source>
        <strain evidence="5">0111107301</strain>
        <tissue evidence="5">Whole body</tissue>
    </source>
</reference>
<dbReference type="AlphaFoldDB" id="A0A0N0U306"/>
<proteinExistence type="inferred from homology"/>
<organism evidence="5 6">
    <name type="scientific">Melipona quadrifasciata</name>
    <dbReference type="NCBI Taxonomy" id="166423"/>
    <lineage>
        <taxon>Eukaryota</taxon>
        <taxon>Metazoa</taxon>
        <taxon>Ecdysozoa</taxon>
        <taxon>Arthropoda</taxon>
        <taxon>Hexapoda</taxon>
        <taxon>Insecta</taxon>
        <taxon>Pterygota</taxon>
        <taxon>Neoptera</taxon>
        <taxon>Endopterygota</taxon>
        <taxon>Hymenoptera</taxon>
        <taxon>Apocrita</taxon>
        <taxon>Aculeata</taxon>
        <taxon>Apoidea</taxon>
        <taxon>Anthophila</taxon>
        <taxon>Apidae</taxon>
        <taxon>Melipona</taxon>
    </lineage>
</organism>
<dbReference type="InterPro" id="IPR010301">
    <property type="entry name" value="RRP1"/>
</dbReference>